<accession>A0A0F9EZ75</accession>
<dbReference type="AlphaFoldDB" id="A0A0F9EZ75"/>
<feature type="non-terminal residue" evidence="2">
    <location>
        <position position="56"/>
    </location>
</feature>
<feature type="region of interest" description="Disordered" evidence="1">
    <location>
        <begin position="37"/>
        <end position="56"/>
    </location>
</feature>
<protein>
    <submittedName>
        <fullName evidence="2">Uncharacterized protein</fullName>
    </submittedName>
</protein>
<name>A0A0F9EZ75_9ZZZZ</name>
<dbReference type="EMBL" id="LAZR01023179">
    <property type="protein sequence ID" value="KKL79413.1"/>
    <property type="molecule type" value="Genomic_DNA"/>
</dbReference>
<reference evidence="2" key="1">
    <citation type="journal article" date="2015" name="Nature">
        <title>Complex archaea that bridge the gap between prokaryotes and eukaryotes.</title>
        <authorList>
            <person name="Spang A."/>
            <person name="Saw J.H."/>
            <person name="Jorgensen S.L."/>
            <person name="Zaremba-Niedzwiedzka K."/>
            <person name="Martijn J."/>
            <person name="Lind A.E."/>
            <person name="van Eijk R."/>
            <person name="Schleper C."/>
            <person name="Guy L."/>
            <person name="Ettema T.J."/>
        </authorList>
    </citation>
    <scope>NUCLEOTIDE SEQUENCE</scope>
</reference>
<sequence length="56" mass="5931">MSKQFINQKLTITLTAKDNAGDIINLTGRTVHFLTQDPSGNVATDTSPTIGDPTNG</sequence>
<proteinExistence type="predicted"/>
<evidence type="ECO:0000313" key="2">
    <source>
        <dbReference type="EMBL" id="KKL79413.1"/>
    </source>
</evidence>
<evidence type="ECO:0000256" key="1">
    <source>
        <dbReference type="SAM" id="MobiDB-lite"/>
    </source>
</evidence>
<comment type="caution">
    <text evidence="2">The sequence shown here is derived from an EMBL/GenBank/DDBJ whole genome shotgun (WGS) entry which is preliminary data.</text>
</comment>
<organism evidence="2">
    <name type="scientific">marine sediment metagenome</name>
    <dbReference type="NCBI Taxonomy" id="412755"/>
    <lineage>
        <taxon>unclassified sequences</taxon>
        <taxon>metagenomes</taxon>
        <taxon>ecological metagenomes</taxon>
    </lineage>
</organism>
<gene>
    <name evidence="2" type="ORF">LCGC14_2015060</name>
</gene>